<evidence type="ECO:0000256" key="4">
    <source>
        <dbReference type="ARBA" id="ARBA00022777"/>
    </source>
</evidence>
<keyword evidence="7" id="KW-1185">Reference proteome</keyword>
<feature type="compositionally biased region" description="Low complexity" evidence="5">
    <location>
        <begin position="43"/>
        <end position="64"/>
    </location>
</feature>
<feature type="region of interest" description="Disordered" evidence="5">
    <location>
        <begin position="495"/>
        <end position="599"/>
    </location>
</feature>
<evidence type="ECO:0000313" key="7">
    <source>
        <dbReference type="Proteomes" id="UP000324897"/>
    </source>
</evidence>
<evidence type="ECO:0000256" key="5">
    <source>
        <dbReference type="SAM" id="MobiDB-lite"/>
    </source>
</evidence>
<keyword evidence="1" id="KW-0723">Serine/threonine-protein kinase</keyword>
<dbReference type="InterPro" id="IPR005177">
    <property type="entry name" value="Kinase-pyrophosphorylase"/>
</dbReference>
<dbReference type="InterPro" id="IPR026565">
    <property type="entry name" value="PPDK_reg"/>
</dbReference>
<dbReference type="PANTHER" id="PTHR31756:SF3">
    <property type="entry name" value="PYRUVATE, PHOSPHATE DIKINASE REGULATORY PROTEIN 1, CHLOROPLASTIC"/>
    <property type="match status" value="1"/>
</dbReference>
<evidence type="ECO:0000256" key="3">
    <source>
        <dbReference type="ARBA" id="ARBA00022741"/>
    </source>
</evidence>
<organism evidence="6 7">
    <name type="scientific">Eragrostis curvula</name>
    <name type="common">weeping love grass</name>
    <dbReference type="NCBI Taxonomy" id="38414"/>
    <lineage>
        <taxon>Eukaryota</taxon>
        <taxon>Viridiplantae</taxon>
        <taxon>Streptophyta</taxon>
        <taxon>Embryophyta</taxon>
        <taxon>Tracheophyta</taxon>
        <taxon>Spermatophyta</taxon>
        <taxon>Magnoliopsida</taxon>
        <taxon>Liliopsida</taxon>
        <taxon>Poales</taxon>
        <taxon>Poaceae</taxon>
        <taxon>PACMAD clade</taxon>
        <taxon>Chloridoideae</taxon>
        <taxon>Eragrostideae</taxon>
        <taxon>Eragrostidinae</taxon>
        <taxon>Eragrostis</taxon>
    </lineage>
</organism>
<sequence>MIGGGAEPLLLPPSPGPSPVSCAADPSRPVQEDTAPAQRTEEAAASPRSPSSPALRPSSQLSRWSRARALRSGRRLDRAAAVSAPVTKPPPAEEESFAGEDGEDGLCPAAERDAAASGKAIYMVSDGTGWTAEHSVNAALGQFEHCLADRGCAAVNTHLFSGVNNTDRLIEIIKQAAKEGALVLYTLADPSMAEAIRKACDFWGVPSTDVLRPTVEAIASHIGVAPSGISRSSPSRHGQLTEDYFRRIDAIDFTIKQDDGAQPQNLNRADIVLVGVSRTGKTPLSIYLAQKGYKVANVPAVMGVDLPKALFEINQDKIFGLTINPVVLQAIRKARAKTLGFDGHKSNYAEMAHVRQELDHANKIFAQNPTWPVIEITGKAIEETAAVIVRIHHDRKQKCSMPRISKRWLLYLNDKFWVAPIVVYDYLSEVVNTHVEYQKFYAGTNKLSPTGVVFQFPRPCSSCLPPAALSASSAQLSSMIGVGAKPLAAPLRFPPSRGRRVAPGPGPALCAADPVAQSPPVQEDAAPVAQSPPVQEDAAPAQRTESAAAAARPSPSPSRPVRASSALSGWSRTRALRSGRRLGRATPSAPVVAKPPPSPLPPVAEGLAAALEEDFGDDDLCPAESGALAGKSIYMVSDGTGETAENSVRAALGQFENCLVDRQCAVNTHLFSGVVDNDRLIDIIKQAAKEGALVLYTLADPSMAEAIKKACDFWEVPCTDVLRPTVDAIASHIGVAPSGIPRSSPNRKTQLTEDYFRRIEAIDFTIKHDDGAQTQNLDRADIVLVGVSRTGKTPLSIYLAQKGYKVANVPFVSSVPLPKSLFEINQDKIFGLTINPVILQAIRKTRAKTLGFDGYNSNYAEMDHVRHELAHAKQIYAQNPSWPVIEVTGKAVEETAAIVVRIYHDRKQKCSMPRISKRF</sequence>
<feature type="non-terminal residue" evidence="6">
    <location>
        <position position="1"/>
    </location>
</feature>
<feature type="compositionally biased region" description="Low complexity" evidence="5">
    <location>
        <begin position="538"/>
        <end position="573"/>
    </location>
</feature>
<keyword evidence="2" id="KW-0808">Transferase</keyword>
<dbReference type="OrthoDB" id="416832at2759"/>
<dbReference type="Proteomes" id="UP000324897">
    <property type="component" value="Chromosome 4"/>
</dbReference>
<dbReference type="GO" id="GO:0004674">
    <property type="term" value="F:protein serine/threonine kinase activity"/>
    <property type="evidence" value="ECO:0007669"/>
    <property type="project" value="UniProtKB-KW"/>
</dbReference>
<protein>
    <recommendedName>
        <fullName evidence="8">Pyruvate, phosphate dikinase regulatory protein, chloroplastic</fullName>
    </recommendedName>
</protein>
<comment type="caution">
    <text evidence="6">The sequence shown here is derived from an EMBL/GenBank/DDBJ whole genome shotgun (WGS) entry which is preliminary data.</text>
</comment>
<evidence type="ECO:0000256" key="1">
    <source>
        <dbReference type="ARBA" id="ARBA00022527"/>
    </source>
</evidence>
<gene>
    <name evidence="6" type="ORF">EJB05_12178</name>
</gene>
<name>A0A5J9VUP5_9POAL</name>
<dbReference type="NCBIfam" id="NF003742">
    <property type="entry name" value="PRK05339.1"/>
    <property type="match status" value="2"/>
</dbReference>
<dbReference type="GO" id="GO:0005524">
    <property type="term" value="F:ATP binding"/>
    <property type="evidence" value="ECO:0007669"/>
    <property type="project" value="InterPro"/>
</dbReference>
<dbReference type="Gramene" id="TVU38790">
    <property type="protein sequence ID" value="TVU38790"/>
    <property type="gene ID" value="EJB05_12178"/>
</dbReference>
<proteinExistence type="inferred from homology"/>
<feature type="region of interest" description="Disordered" evidence="5">
    <location>
        <begin position="1"/>
        <end position="107"/>
    </location>
</feature>
<dbReference type="PANTHER" id="PTHR31756">
    <property type="entry name" value="PYRUVATE, PHOSPHATE DIKINASE REGULATORY PROTEIN 1, CHLOROPLASTIC"/>
    <property type="match status" value="1"/>
</dbReference>
<feature type="compositionally biased region" description="Basic residues" evidence="5">
    <location>
        <begin position="574"/>
        <end position="583"/>
    </location>
</feature>
<keyword evidence="4" id="KW-0418">Kinase</keyword>
<reference evidence="6 7" key="1">
    <citation type="journal article" date="2019" name="Sci. Rep.">
        <title>A high-quality genome of Eragrostis curvula grass provides insights into Poaceae evolution and supports new strategies to enhance forage quality.</title>
        <authorList>
            <person name="Carballo J."/>
            <person name="Santos B.A.C.M."/>
            <person name="Zappacosta D."/>
            <person name="Garbus I."/>
            <person name="Selva J.P."/>
            <person name="Gallo C.A."/>
            <person name="Diaz A."/>
            <person name="Albertini E."/>
            <person name="Caccamo M."/>
            <person name="Echenique V."/>
        </authorList>
    </citation>
    <scope>NUCLEOTIDE SEQUENCE [LARGE SCALE GENOMIC DNA]</scope>
    <source>
        <strain evidence="7">cv. Victoria</strain>
        <tissue evidence="6">Leaf</tissue>
    </source>
</reference>
<keyword evidence="3" id="KW-0547">Nucleotide-binding</keyword>
<evidence type="ECO:0000256" key="2">
    <source>
        <dbReference type="ARBA" id="ARBA00022679"/>
    </source>
</evidence>
<accession>A0A5J9VUP5</accession>
<dbReference type="HAMAP" id="MF_00921">
    <property type="entry name" value="PDRP"/>
    <property type="match status" value="2"/>
</dbReference>
<dbReference type="AlphaFoldDB" id="A0A5J9VUP5"/>
<dbReference type="Pfam" id="PF03618">
    <property type="entry name" value="Kinase-PPPase"/>
    <property type="match status" value="2"/>
</dbReference>
<evidence type="ECO:0000313" key="6">
    <source>
        <dbReference type="EMBL" id="TVU38790.1"/>
    </source>
</evidence>
<dbReference type="EMBL" id="RWGY01000007">
    <property type="protein sequence ID" value="TVU38790.1"/>
    <property type="molecule type" value="Genomic_DNA"/>
</dbReference>
<feature type="compositionally biased region" description="Acidic residues" evidence="5">
    <location>
        <begin position="92"/>
        <end position="104"/>
    </location>
</feature>
<evidence type="ECO:0008006" key="8">
    <source>
        <dbReference type="Google" id="ProtNLM"/>
    </source>
</evidence>